<dbReference type="InterPro" id="IPR018800">
    <property type="entry name" value="PRCC"/>
</dbReference>
<evidence type="ECO:0000313" key="3">
    <source>
        <dbReference type="Proteomes" id="UP000324897"/>
    </source>
</evidence>
<feature type="region of interest" description="Disordered" evidence="1">
    <location>
        <begin position="1"/>
        <end position="238"/>
    </location>
</feature>
<dbReference type="PANTHER" id="PTHR13621">
    <property type="entry name" value="PROLINE-RICH PROTEIN PRCC"/>
    <property type="match status" value="1"/>
</dbReference>
<proteinExistence type="predicted"/>
<organism evidence="2 3">
    <name type="scientific">Eragrostis curvula</name>
    <name type="common">weeping love grass</name>
    <dbReference type="NCBI Taxonomy" id="38414"/>
    <lineage>
        <taxon>Eukaryota</taxon>
        <taxon>Viridiplantae</taxon>
        <taxon>Streptophyta</taxon>
        <taxon>Embryophyta</taxon>
        <taxon>Tracheophyta</taxon>
        <taxon>Spermatophyta</taxon>
        <taxon>Magnoliopsida</taxon>
        <taxon>Liliopsida</taxon>
        <taxon>Poales</taxon>
        <taxon>Poaceae</taxon>
        <taxon>PACMAD clade</taxon>
        <taxon>Chloridoideae</taxon>
        <taxon>Eragrostideae</taxon>
        <taxon>Eragrostidinae</taxon>
        <taxon>Eragrostis</taxon>
    </lineage>
</organism>
<evidence type="ECO:0008006" key="4">
    <source>
        <dbReference type="Google" id="ProtNLM"/>
    </source>
</evidence>
<dbReference type="PANTHER" id="PTHR13621:SF2">
    <property type="entry name" value="PROLINE-RICH PROTEIN PRCC"/>
    <property type="match status" value="1"/>
</dbReference>
<dbReference type="Gramene" id="TVT99437">
    <property type="protein sequence ID" value="TVT99437"/>
    <property type="gene ID" value="EJB05_55188"/>
</dbReference>
<dbReference type="Proteomes" id="UP000324897">
    <property type="component" value="Unassembled WGS sequence"/>
</dbReference>
<dbReference type="OrthoDB" id="206969at2759"/>
<feature type="compositionally biased region" description="Low complexity" evidence="1">
    <location>
        <begin position="220"/>
        <end position="238"/>
    </location>
</feature>
<feature type="non-terminal residue" evidence="2">
    <location>
        <position position="1"/>
    </location>
</feature>
<protein>
    <recommendedName>
        <fullName evidence="4">Proline-rich protein PRCC</fullName>
    </recommendedName>
</protein>
<dbReference type="EMBL" id="RWGY01000718">
    <property type="protein sequence ID" value="TVT99437.1"/>
    <property type="molecule type" value="Genomic_DNA"/>
</dbReference>
<feature type="compositionally biased region" description="Polar residues" evidence="1">
    <location>
        <begin position="75"/>
        <end position="86"/>
    </location>
</feature>
<accession>A0A5J9SKC8</accession>
<feature type="compositionally biased region" description="Acidic residues" evidence="1">
    <location>
        <begin position="196"/>
        <end position="219"/>
    </location>
</feature>
<evidence type="ECO:0000256" key="1">
    <source>
        <dbReference type="SAM" id="MobiDB-lite"/>
    </source>
</evidence>
<dbReference type="GO" id="GO:0005634">
    <property type="term" value="C:nucleus"/>
    <property type="evidence" value="ECO:0007669"/>
    <property type="project" value="TreeGrafter"/>
</dbReference>
<reference evidence="2 3" key="1">
    <citation type="journal article" date="2019" name="Sci. Rep.">
        <title>A high-quality genome of Eragrostis curvula grass provides insights into Poaceae evolution and supports new strategies to enhance forage quality.</title>
        <authorList>
            <person name="Carballo J."/>
            <person name="Santos B.A.C.M."/>
            <person name="Zappacosta D."/>
            <person name="Garbus I."/>
            <person name="Selva J.P."/>
            <person name="Gallo C.A."/>
            <person name="Diaz A."/>
            <person name="Albertini E."/>
            <person name="Caccamo M."/>
            <person name="Echenique V."/>
        </authorList>
    </citation>
    <scope>NUCLEOTIDE SEQUENCE [LARGE SCALE GENOMIC DNA]</scope>
    <source>
        <strain evidence="3">cv. Victoria</strain>
        <tissue evidence="2">Leaf</tissue>
    </source>
</reference>
<dbReference type="Pfam" id="PF10253">
    <property type="entry name" value="PRCC"/>
    <property type="match status" value="1"/>
</dbReference>
<keyword evidence="3" id="KW-1185">Reference proteome</keyword>
<sequence length="504" mass="53101">MDSLLSSYASSDDEADEAPPAPALAPASAAARGGQAGAKPSFSSSSIGGGGIFSSLPQPKSAPLFSSLPAPKSGPTFSTAPKSSGNPKRVVQYRPQPIRQPTGDSSDEEEEEAKKRRASAAEVRPAVSAGSGPVSSFLPPPKHSLGLGGGGGAGARRSVIDTVAPERPSLGAAVPSSSVANTGAPEGADAGVASNEDSEDSGSEEEMPVPDQLEDDEQLGTDAGAGQQQQQGYDAGAGSTSGYEAYAWDPNYYAQYGANYGWDPNSNVNYATGDQYAAYGGEQAAAYAHSHGGEHVGGYANVAVAPYGADYTGGYGHETAATTFPPVQDPVLPPVMGRIGGKRGRKDMPPEIVEVNQEELMKNRPKQDKSKLTGLAFGPSYQLSTKSIRWKLDGNVIVYPVFMFTEDFGFMEKLMLLTSLDLNRVKLTAEEHSGNRNNSLMALSHRYVTVLAAPSTKGKPSKLHKRKHQIGSLYFDMRSKEMELAERRSKGILTKAETQAKYGW</sequence>
<comment type="caution">
    <text evidence="2">The sequence shown here is derived from an EMBL/GenBank/DDBJ whole genome shotgun (WGS) entry which is preliminary data.</text>
</comment>
<dbReference type="AlphaFoldDB" id="A0A5J9SKC8"/>
<gene>
    <name evidence="2" type="ORF">EJB05_55188</name>
</gene>
<feature type="compositionally biased region" description="Low complexity" evidence="1">
    <location>
        <begin position="1"/>
        <end position="10"/>
    </location>
</feature>
<name>A0A5J9SKC8_9POAL</name>
<evidence type="ECO:0000313" key="2">
    <source>
        <dbReference type="EMBL" id="TVT99437.1"/>
    </source>
</evidence>